<dbReference type="SUPFAM" id="SSF48179">
    <property type="entry name" value="6-phosphogluconate dehydrogenase C-terminal domain-like"/>
    <property type="match status" value="1"/>
</dbReference>
<dbReference type="InterPro" id="IPR013752">
    <property type="entry name" value="KPA_reductase"/>
</dbReference>
<evidence type="ECO:0000313" key="15">
    <source>
        <dbReference type="Proteomes" id="UP000520011"/>
    </source>
</evidence>
<keyword evidence="6 11" id="KW-0566">Pantothenate biosynthesis</keyword>
<evidence type="ECO:0000256" key="3">
    <source>
        <dbReference type="ARBA" id="ARBA00007870"/>
    </source>
</evidence>
<feature type="domain" description="Ketopantoate reductase N-terminal" evidence="12">
    <location>
        <begin position="3"/>
        <end position="147"/>
    </location>
</feature>
<dbReference type="Pfam" id="PF08546">
    <property type="entry name" value="ApbA_C"/>
    <property type="match status" value="1"/>
</dbReference>
<evidence type="ECO:0000259" key="13">
    <source>
        <dbReference type="Pfam" id="PF08546"/>
    </source>
</evidence>
<dbReference type="PANTHER" id="PTHR43765">
    <property type="entry name" value="2-DEHYDROPANTOATE 2-REDUCTASE-RELATED"/>
    <property type="match status" value="1"/>
</dbReference>
<keyword evidence="8 11" id="KW-0560">Oxidoreductase</keyword>
<dbReference type="GO" id="GO:0008677">
    <property type="term" value="F:2-dehydropantoate 2-reductase activity"/>
    <property type="evidence" value="ECO:0007669"/>
    <property type="project" value="UniProtKB-EC"/>
</dbReference>
<reference evidence="14 15" key="1">
    <citation type="submission" date="2020-08" db="EMBL/GenBank/DDBJ databases">
        <title>Genomic Encyclopedia of Type Strains, Phase IV (KMG-IV): sequencing the most valuable type-strain genomes for metagenomic binning, comparative biology and taxonomic classification.</title>
        <authorList>
            <person name="Goeker M."/>
        </authorList>
    </citation>
    <scope>NUCLEOTIDE SEQUENCE [LARGE SCALE GENOMIC DNA]</scope>
    <source>
        <strain evidence="14 15">DSM 16325</strain>
    </source>
</reference>
<dbReference type="NCBIfam" id="TIGR00745">
    <property type="entry name" value="apbA_panE"/>
    <property type="match status" value="1"/>
</dbReference>
<evidence type="ECO:0000256" key="9">
    <source>
        <dbReference type="ARBA" id="ARBA00032024"/>
    </source>
</evidence>
<evidence type="ECO:0000256" key="5">
    <source>
        <dbReference type="ARBA" id="ARBA00019465"/>
    </source>
</evidence>
<dbReference type="AlphaFoldDB" id="A0A7W8MUD7"/>
<dbReference type="SUPFAM" id="SSF51735">
    <property type="entry name" value="NAD(P)-binding Rossmann-fold domains"/>
    <property type="match status" value="1"/>
</dbReference>
<dbReference type="GO" id="GO:0050661">
    <property type="term" value="F:NADP binding"/>
    <property type="evidence" value="ECO:0007669"/>
    <property type="project" value="TreeGrafter"/>
</dbReference>
<evidence type="ECO:0000256" key="8">
    <source>
        <dbReference type="ARBA" id="ARBA00023002"/>
    </source>
</evidence>
<accession>A0A7W8MUD7</accession>
<evidence type="ECO:0000313" key="14">
    <source>
        <dbReference type="EMBL" id="MBB5323788.1"/>
    </source>
</evidence>
<comment type="similarity">
    <text evidence="3 11">Belongs to the ketopantoate reductase family.</text>
</comment>
<sequence>MKVGVIGGGAIGLLVASYLHEQYDVTIYTRRQEQADLLNRQKLRLIKHGNEQNIPVRAIPFGWERVEADLLFITVKQYDLAHVIEQWNEWSETATLIFLQNGMGHIRLLSQLKQRNVVIGVVEHGALKRDDRTVEHTGIGKITLSLFQGQFGRLKRLLNASIPDFPIGYEEDWYGMLTKKLVVNALVNPLTAVLRVRNGELLNVHEYKEMMRLLFTEVCAALALSNGEEAWEHIVRICEKTANNRSSMLSDLEQGRKTEIEAILGYVMEKGNERNIPTPLCQFLFHAVKGMEGRDWNE</sequence>
<gene>
    <name evidence="14" type="ORF">HNQ34_000880</name>
</gene>
<dbReference type="PANTHER" id="PTHR43765:SF2">
    <property type="entry name" value="2-DEHYDROPANTOATE 2-REDUCTASE"/>
    <property type="match status" value="1"/>
</dbReference>
<comment type="caution">
    <text evidence="14">The sequence shown here is derived from an EMBL/GenBank/DDBJ whole genome shotgun (WGS) entry which is preliminary data.</text>
</comment>
<dbReference type="InterPro" id="IPR050838">
    <property type="entry name" value="Ketopantoate_reductase"/>
</dbReference>
<dbReference type="InterPro" id="IPR013332">
    <property type="entry name" value="KPR_N"/>
</dbReference>
<dbReference type="Pfam" id="PF02558">
    <property type="entry name" value="ApbA"/>
    <property type="match status" value="1"/>
</dbReference>
<dbReference type="InterPro" id="IPR008927">
    <property type="entry name" value="6-PGluconate_DH-like_C_sf"/>
</dbReference>
<dbReference type="Gene3D" id="3.40.50.720">
    <property type="entry name" value="NAD(P)-binding Rossmann-like Domain"/>
    <property type="match status" value="1"/>
</dbReference>
<comment type="function">
    <text evidence="1 11">Catalyzes the NADPH-dependent reduction of ketopantoate into pantoic acid.</text>
</comment>
<evidence type="ECO:0000256" key="4">
    <source>
        <dbReference type="ARBA" id="ARBA00013014"/>
    </source>
</evidence>
<evidence type="ECO:0000256" key="1">
    <source>
        <dbReference type="ARBA" id="ARBA00002919"/>
    </source>
</evidence>
<dbReference type="InterPro" id="IPR003710">
    <property type="entry name" value="ApbA"/>
</dbReference>
<dbReference type="InterPro" id="IPR013328">
    <property type="entry name" value="6PGD_dom2"/>
</dbReference>
<dbReference type="UniPathway" id="UPA00028">
    <property type="reaction ID" value="UER00004"/>
</dbReference>
<dbReference type="EC" id="1.1.1.169" evidence="4 11"/>
<dbReference type="RefSeq" id="WP_183251893.1">
    <property type="nucleotide sequence ID" value="NZ_JACHEP010000002.1"/>
</dbReference>
<keyword evidence="15" id="KW-1185">Reference proteome</keyword>
<comment type="pathway">
    <text evidence="2 11">Cofactor biosynthesis; (R)-pantothenate biosynthesis; (R)-pantoate from 3-methyl-2-oxobutanoate: step 2/2.</text>
</comment>
<evidence type="ECO:0000256" key="2">
    <source>
        <dbReference type="ARBA" id="ARBA00004994"/>
    </source>
</evidence>
<evidence type="ECO:0000256" key="6">
    <source>
        <dbReference type="ARBA" id="ARBA00022655"/>
    </source>
</evidence>
<proteinExistence type="inferred from homology"/>
<evidence type="ECO:0000259" key="12">
    <source>
        <dbReference type="Pfam" id="PF02558"/>
    </source>
</evidence>
<name>A0A7W8MUD7_9BACL</name>
<organism evidence="14 15">
    <name type="scientific">Anoxybacteroides tepidamans</name>
    <dbReference type="NCBI Taxonomy" id="265948"/>
    <lineage>
        <taxon>Bacteria</taxon>
        <taxon>Bacillati</taxon>
        <taxon>Bacillota</taxon>
        <taxon>Bacilli</taxon>
        <taxon>Bacillales</taxon>
        <taxon>Anoxybacillaceae</taxon>
        <taxon>Anoxybacteroides</taxon>
    </lineage>
</organism>
<dbReference type="InterPro" id="IPR036291">
    <property type="entry name" value="NAD(P)-bd_dom_sf"/>
</dbReference>
<protein>
    <recommendedName>
        <fullName evidence="5 11">2-dehydropantoate 2-reductase</fullName>
        <ecNumber evidence="4 11">1.1.1.169</ecNumber>
    </recommendedName>
    <alternativeName>
        <fullName evidence="9 11">Ketopantoate reductase</fullName>
    </alternativeName>
</protein>
<evidence type="ECO:0000256" key="10">
    <source>
        <dbReference type="ARBA" id="ARBA00048793"/>
    </source>
</evidence>
<feature type="domain" description="Ketopantoate reductase C-terminal" evidence="13">
    <location>
        <begin position="175"/>
        <end position="292"/>
    </location>
</feature>
<dbReference type="NCBIfam" id="NF005093">
    <property type="entry name" value="PRK06522.2-4"/>
    <property type="match status" value="1"/>
</dbReference>
<dbReference type="EMBL" id="JACHEP010000002">
    <property type="protein sequence ID" value="MBB5323788.1"/>
    <property type="molecule type" value="Genomic_DNA"/>
</dbReference>
<comment type="catalytic activity">
    <reaction evidence="10 11">
        <text>(R)-pantoate + NADP(+) = 2-dehydropantoate + NADPH + H(+)</text>
        <dbReference type="Rhea" id="RHEA:16233"/>
        <dbReference type="ChEBI" id="CHEBI:11561"/>
        <dbReference type="ChEBI" id="CHEBI:15378"/>
        <dbReference type="ChEBI" id="CHEBI:15980"/>
        <dbReference type="ChEBI" id="CHEBI:57783"/>
        <dbReference type="ChEBI" id="CHEBI:58349"/>
        <dbReference type="EC" id="1.1.1.169"/>
    </reaction>
</comment>
<evidence type="ECO:0000256" key="7">
    <source>
        <dbReference type="ARBA" id="ARBA00022857"/>
    </source>
</evidence>
<dbReference type="Gene3D" id="1.10.1040.10">
    <property type="entry name" value="N-(1-d-carboxylethyl)-l-norvaline Dehydrogenase, domain 2"/>
    <property type="match status" value="1"/>
</dbReference>
<keyword evidence="7 11" id="KW-0521">NADP</keyword>
<dbReference type="GO" id="GO:0015940">
    <property type="term" value="P:pantothenate biosynthetic process"/>
    <property type="evidence" value="ECO:0007669"/>
    <property type="project" value="UniProtKB-UniPathway"/>
</dbReference>
<dbReference type="GO" id="GO:0005737">
    <property type="term" value="C:cytoplasm"/>
    <property type="evidence" value="ECO:0007669"/>
    <property type="project" value="TreeGrafter"/>
</dbReference>
<evidence type="ECO:0000256" key="11">
    <source>
        <dbReference type="RuleBase" id="RU362068"/>
    </source>
</evidence>
<dbReference type="Proteomes" id="UP000520011">
    <property type="component" value="Unassembled WGS sequence"/>
</dbReference>